<keyword evidence="8" id="KW-0299">Galactose metabolism</keyword>
<reference evidence="13" key="1">
    <citation type="journal article" date="2021" name="PeerJ">
        <title>Extensive microbial diversity within the chicken gut microbiome revealed by metagenomics and culture.</title>
        <authorList>
            <person name="Gilroy R."/>
            <person name="Ravi A."/>
            <person name="Getino M."/>
            <person name="Pursley I."/>
            <person name="Horton D.L."/>
            <person name="Alikhan N.F."/>
            <person name="Baker D."/>
            <person name="Gharbi K."/>
            <person name="Hall N."/>
            <person name="Watson M."/>
            <person name="Adriaenssens E.M."/>
            <person name="Foster-Nyarko E."/>
            <person name="Jarju S."/>
            <person name="Secka A."/>
            <person name="Antonio M."/>
            <person name="Oren A."/>
            <person name="Chaudhuri R.R."/>
            <person name="La Ragione R."/>
            <person name="Hildebrand F."/>
            <person name="Pallen M.J."/>
        </authorList>
    </citation>
    <scope>NUCLEOTIDE SEQUENCE</scope>
    <source>
        <strain evidence="13">B5-657</strain>
    </source>
</reference>
<sequence>NQGGYAMAILVTGGAGYTGSHICIELIKQGYEVAVVDNFLTSTSDTIEEIRKQTGKDVKLYAMDLGHKELVERIFNDNDIEGVIHFAGIKSTGAYKKNPIQYYYTNLASTLMLCEVMAEHNVKKIVFSSSEGFYGDNGSDTHSYGSAKLMIEKMLYEIYLADPEWSIEIIRYLTEEDHVYAKKNIKVEDICQVYIDAFKEIKKAEIKTYGMQIENSNINLTEVECFKGYKVQDLTLK</sequence>
<evidence type="ECO:0000256" key="6">
    <source>
        <dbReference type="ARBA" id="ARBA00018569"/>
    </source>
</evidence>
<feature type="domain" description="NAD-dependent epimerase/dehydratase" evidence="12">
    <location>
        <begin position="9"/>
        <end position="159"/>
    </location>
</feature>
<dbReference type="Proteomes" id="UP000824229">
    <property type="component" value="Unassembled WGS sequence"/>
</dbReference>
<gene>
    <name evidence="13" type="ORF">H9872_06280</name>
</gene>
<evidence type="ECO:0000256" key="2">
    <source>
        <dbReference type="ARBA" id="ARBA00001911"/>
    </source>
</evidence>
<dbReference type="AlphaFoldDB" id="A0A9E2KCE2"/>
<evidence type="ECO:0000256" key="11">
    <source>
        <dbReference type="ARBA" id="ARBA00033067"/>
    </source>
</evidence>
<accession>A0A9E2KCE2</accession>
<evidence type="ECO:0000256" key="7">
    <source>
        <dbReference type="ARBA" id="ARBA00023027"/>
    </source>
</evidence>
<dbReference type="GO" id="GO:0006012">
    <property type="term" value="P:galactose metabolic process"/>
    <property type="evidence" value="ECO:0007669"/>
    <property type="project" value="UniProtKB-KW"/>
</dbReference>
<reference evidence="13" key="2">
    <citation type="submission" date="2021-04" db="EMBL/GenBank/DDBJ databases">
        <authorList>
            <person name="Gilroy R."/>
        </authorList>
    </citation>
    <scope>NUCLEOTIDE SEQUENCE</scope>
    <source>
        <strain evidence="13">B5-657</strain>
    </source>
</reference>
<comment type="caution">
    <text evidence="13">The sequence shown here is derived from an EMBL/GenBank/DDBJ whole genome shotgun (WGS) entry which is preliminary data.</text>
</comment>
<evidence type="ECO:0000256" key="9">
    <source>
        <dbReference type="ARBA" id="ARBA00023235"/>
    </source>
</evidence>
<dbReference type="Gene3D" id="3.40.50.720">
    <property type="entry name" value="NAD(P)-binding Rossmann-like Domain"/>
    <property type="match status" value="1"/>
</dbReference>
<name>A0A9E2KCE2_9FIRM</name>
<dbReference type="GO" id="GO:0003978">
    <property type="term" value="F:UDP-glucose 4-epimerase activity"/>
    <property type="evidence" value="ECO:0007669"/>
    <property type="project" value="UniProtKB-EC"/>
</dbReference>
<protein>
    <recommendedName>
        <fullName evidence="6">UDP-glucose 4-epimerase</fullName>
        <ecNumber evidence="5">5.1.3.2</ecNumber>
    </recommendedName>
    <alternativeName>
        <fullName evidence="11">Galactowaldenase</fullName>
    </alternativeName>
    <alternativeName>
        <fullName evidence="10">UDP-galactose 4-epimerase</fullName>
    </alternativeName>
</protein>
<evidence type="ECO:0000256" key="1">
    <source>
        <dbReference type="ARBA" id="ARBA00000083"/>
    </source>
</evidence>
<comment type="pathway">
    <text evidence="3">Carbohydrate metabolism; galactose metabolism.</text>
</comment>
<evidence type="ECO:0000313" key="14">
    <source>
        <dbReference type="Proteomes" id="UP000824229"/>
    </source>
</evidence>
<dbReference type="Pfam" id="PF01370">
    <property type="entry name" value="Epimerase"/>
    <property type="match status" value="1"/>
</dbReference>
<evidence type="ECO:0000256" key="10">
    <source>
        <dbReference type="ARBA" id="ARBA00031367"/>
    </source>
</evidence>
<evidence type="ECO:0000256" key="4">
    <source>
        <dbReference type="ARBA" id="ARBA00007637"/>
    </source>
</evidence>
<comment type="similarity">
    <text evidence="4">Belongs to the NAD(P)-dependent epimerase/dehydratase family.</text>
</comment>
<keyword evidence="9" id="KW-0413">Isomerase</keyword>
<organism evidence="13 14">
    <name type="scientific">Candidatus Cellulosilyticum pullistercoris</name>
    <dbReference type="NCBI Taxonomy" id="2838521"/>
    <lineage>
        <taxon>Bacteria</taxon>
        <taxon>Bacillati</taxon>
        <taxon>Bacillota</taxon>
        <taxon>Clostridia</taxon>
        <taxon>Lachnospirales</taxon>
        <taxon>Cellulosilyticaceae</taxon>
        <taxon>Cellulosilyticum</taxon>
    </lineage>
</organism>
<keyword evidence="7" id="KW-0520">NAD</keyword>
<evidence type="ECO:0000259" key="12">
    <source>
        <dbReference type="Pfam" id="PF01370"/>
    </source>
</evidence>
<comment type="cofactor">
    <cofactor evidence="2">
        <name>NAD(+)</name>
        <dbReference type="ChEBI" id="CHEBI:57540"/>
    </cofactor>
</comment>
<comment type="catalytic activity">
    <reaction evidence="1">
        <text>UDP-alpha-D-glucose = UDP-alpha-D-galactose</text>
        <dbReference type="Rhea" id="RHEA:22168"/>
        <dbReference type="ChEBI" id="CHEBI:58885"/>
        <dbReference type="ChEBI" id="CHEBI:66914"/>
        <dbReference type="EC" id="5.1.3.2"/>
    </reaction>
</comment>
<feature type="non-terminal residue" evidence="13">
    <location>
        <position position="1"/>
    </location>
</feature>
<evidence type="ECO:0000313" key="13">
    <source>
        <dbReference type="EMBL" id="MBU3804344.1"/>
    </source>
</evidence>
<dbReference type="InterPro" id="IPR036291">
    <property type="entry name" value="NAD(P)-bd_dom_sf"/>
</dbReference>
<dbReference type="EC" id="5.1.3.2" evidence="5"/>
<dbReference type="EMBL" id="JAHLFQ010000138">
    <property type="protein sequence ID" value="MBU3804344.1"/>
    <property type="molecule type" value="Genomic_DNA"/>
</dbReference>
<dbReference type="PANTHER" id="PTHR43725">
    <property type="entry name" value="UDP-GLUCOSE 4-EPIMERASE"/>
    <property type="match status" value="1"/>
</dbReference>
<evidence type="ECO:0000256" key="5">
    <source>
        <dbReference type="ARBA" id="ARBA00013189"/>
    </source>
</evidence>
<evidence type="ECO:0000256" key="3">
    <source>
        <dbReference type="ARBA" id="ARBA00004947"/>
    </source>
</evidence>
<dbReference type="InterPro" id="IPR001509">
    <property type="entry name" value="Epimerase_deHydtase"/>
</dbReference>
<dbReference type="GO" id="GO:0005829">
    <property type="term" value="C:cytosol"/>
    <property type="evidence" value="ECO:0007669"/>
    <property type="project" value="TreeGrafter"/>
</dbReference>
<dbReference type="PANTHER" id="PTHR43725:SF47">
    <property type="entry name" value="UDP-GLUCOSE 4-EPIMERASE"/>
    <property type="match status" value="1"/>
</dbReference>
<keyword evidence="8" id="KW-0119">Carbohydrate metabolism</keyword>
<dbReference type="SUPFAM" id="SSF51735">
    <property type="entry name" value="NAD(P)-binding Rossmann-fold domains"/>
    <property type="match status" value="1"/>
</dbReference>
<proteinExistence type="inferred from homology"/>
<evidence type="ECO:0000256" key="8">
    <source>
        <dbReference type="ARBA" id="ARBA00023144"/>
    </source>
</evidence>